<organism evidence="3 4">
    <name type="scientific">Salix purpurea</name>
    <name type="common">Purple osier willow</name>
    <dbReference type="NCBI Taxonomy" id="77065"/>
    <lineage>
        <taxon>Eukaryota</taxon>
        <taxon>Viridiplantae</taxon>
        <taxon>Streptophyta</taxon>
        <taxon>Embryophyta</taxon>
        <taxon>Tracheophyta</taxon>
        <taxon>Spermatophyta</taxon>
        <taxon>Magnoliopsida</taxon>
        <taxon>eudicotyledons</taxon>
        <taxon>Gunneridae</taxon>
        <taxon>Pentapetalae</taxon>
        <taxon>rosids</taxon>
        <taxon>fabids</taxon>
        <taxon>Malpighiales</taxon>
        <taxon>Salicaceae</taxon>
        <taxon>Saliceae</taxon>
        <taxon>Salix</taxon>
    </lineage>
</organism>
<dbReference type="GO" id="GO:0005783">
    <property type="term" value="C:endoplasmic reticulum"/>
    <property type="evidence" value="ECO:0007669"/>
    <property type="project" value="TreeGrafter"/>
</dbReference>
<keyword evidence="1" id="KW-0812">Transmembrane</keyword>
<name>A0A9Q0VG63_SALPP</name>
<dbReference type="Pfam" id="PF20428">
    <property type="entry name" value="Sey1_3HB"/>
    <property type="match status" value="1"/>
</dbReference>
<sequence length="175" mass="19032">MAAIRLDNIEDQIEILLSSSLMGAVPAEADAPDPLASNTWEEVSPHATLLTPVQQCKLLWMQFKADIAYVVNQATSDQEARRQAKKVIKKILGLVALALMTLLSGYWAMGTAANPEVAAAMTNVRQAMADLMKDIGPEVLAFLNEELPKALSFLGPQVVAAIMALLTNMTARWQR</sequence>
<dbReference type="Proteomes" id="UP001151532">
    <property type="component" value="Chromosome 12"/>
</dbReference>
<keyword evidence="4" id="KW-1185">Reference proteome</keyword>
<evidence type="ECO:0000259" key="2">
    <source>
        <dbReference type="Pfam" id="PF20428"/>
    </source>
</evidence>
<dbReference type="PANTHER" id="PTHR45923">
    <property type="entry name" value="PROTEIN SEY1"/>
    <property type="match status" value="1"/>
</dbReference>
<dbReference type="InterPro" id="IPR008803">
    <property type="entry name" value="RHD3/Sey1"/>
</dbReference>
<gene>
    <name evidence="3" type="ORF">OIU79_029366</name>
</gene>
<dbReference type="EMBL" id="JAPFFK010000008">
    <property type="protein sequence ID" value="KAJ6748235.1"/>
    <property type="molecule type" value="Genomic_DNA"/>
</dbReference>
<evidence type="ECO:0000256" key="1">
    <source>
        <dbReference type="SAM" id="Phobius"/>
    </source>
</evidence>
<dbReference type="OrthoDB" id="963860at2759"/>
<evidence type="ECO:0000313" key="3">
    <source>
        <dbReference type="EMBL" id="KAJ6748235.1"/>
    </source>
</evidence>
<protein>
    <submittedName>
        <fullName evidence="3">PROTEIN SEY1</fullName>
    </submittedName>
</protein>
<keyword evidence="1" id="KW-1133">Transmembrane helix</keyword>
<dbReference type="AlphaFoldDB" id="A0A9Q0VG63"/>
<accession>A0A9Q0VG63</accession>
<proteinExistence type="predicted"/>
<feature type="transmembrane region" description="Helical" evidence="1">
    <location>
        <begin position="150"/>
        <end position="171"/>
    </location>
</feature>
<comment type="caution">
    <text evidence="3">The sequence shown here is derived from an EMBL/GenBank/DDBJ whole genome shotgun (WGS) entry which is preliminary data.</text>
</comment>
<evidence type="ECO:0000313" key="4">
    <source>
        <dbReference type="Proteomes" id="UP001151532"/>
    </source>
</evidence>
<reference evidence="3" key="1">
    <citation type="submission" date="2022-11" db="EMBL/GenBank/DDBJ databases">
        <authorList>
            <person name="Hyden B.L."/>
            <person name="Feng K."/>
            <person name="Yates T."/>
            <person name="Jawdy S."/>
            <person name="Smart L.B."/>
            <person name="Muchero W."/>
        </authorList>
    </citation>
    <scope>NUCLEOTIDE SEQUENCE</scope>
    <source>
        <tissue evidence="3">Shoot tip</tissue>
    </source>
</reference>
<dbReference type="GO" id="GO:0003924">
    <property type="term" value="F:GTPase activity"/>
    <property type="evidence" value="ECO:0007669"/>
    <property type="project" value="TreeGrafter"/>
</dbReference>
<reference evidence="3" key="2">
    <citation type="journal article" date="2023" name="Int. J. Mol. Sci.">
        <title>De Novo Assembly and Annotation of 11 Diverse Shrub Willow (Salix) Genomes Reveals Novel Gene Organization in Sex-Linked Regions.</title>
        <authorList>
            <person name="Hyden B."/>
            <person name="Feng K."/>
            <person name="Yates T.B."/>
            <person name="Jawdy S."/>
            <person name="Cereghino C."/>
            <person name="Smart L.B."/>
            <person name="Muchero W."/>
        </authorList>
    </citation>
    <scope>NUCLEOTIDE SEQUENCE</scope>
    <source>
        <tissue evidence="3">Shoot tip</tissue>
    </source>
</reference>
<feature type="transmembrane region" description="Helical" evidence="1">
    <location>
        <begin position="91"/>
        <end position="109"/>
    </location>
</feature>
<dbReference type="PANTHER" id="PTHR45923:SF20">
    <property type="entry name" value="PROTEIN ROOT HAIR DEFECTIVE 3 HOMOLOG 2"/>
    <property type="match status" value="1"/>
</dbReference>
<dbReference type="GO" id="GO:0016320">
    <property type="term" value="P:endoplasmic reticulum membrane fusion"/>
    <property type="evidence" value="ECO:0007669"/>
    <property type="project" value="TreeGrafter"/>
</dbReference>
<dbReference type="InterPro" id="IPR046758">
    <property type="entry name" value="Sey1/RHD3-like_3HB"/>
</dbReference>
<feature type="domain" description="Sey1/RHD3-like three-helix bundle" evidence="2">
    <location>
        <begin position="1"/>
        <end position="82"/>
    </location>
</feature>
<keyword evidence="1" id="KW-0472">Membrane</keyword>